<evidence type="ECO:0000259" key="1">
    <source>
        <dbReference type="Pfam" id="PF05050"/>
    </source>
</evidence>
<dbReference type="Pfam" id="PF05050">
    <property type="entry name" value="Methyltransf_21"/>
    <property type="match status" value="1"/>
</dbReference>
<organism evidence="2 3">
    <name type="scientific">Halogeometricum borinquense</name>
    <dbReference type="NCBI Taxonomy" id="60847"/>
    <lineage>
        <taxon>Archaea</taxon>
        <taxon>Methanobacteriati</taxon>
        <taxon>Methanobacteriota</taxon>
        <taxon>Stenosarchaea group</taxon>
        <taxon>Halobacteria</taxon>
        <taxon>Halobacteriales</taxon>
        <taxon>Haloferacaceae</taxon>
        <taxon>Halogeometricum</taxon>
    </lineage>
</organism>
<dbReference type="GO" id="GO:0008168">
    <property type="term" value="F:methyltransferase activity"/>
    <property type="evidence" value="ECO:0007669"/>
    <property type="project" value="UniProtKB-KW"/>
</dbReference>
<keyword evidence="2" id="KW-0808">Transferase</keyword>
<reference evidence="2 3" key="1">
    <citation type="submission" date="2020-02" db="EMBL/GenBank/DDBJ databases">
        <title>Whole genome sequence of Halogeometricum borinquense strain wsp4.</title>
        <authorList>
            <person name="Verma D.K."/>
            <person name="Gopal K."/>
            <person name="Prasad E.S."/>
        </authorList>
    </citation>
    <scope>NUCLEOTIDE SEQUENCE [LARGE SCALE GENOMIC DNA]</scope>
    <source>
        <strain evidence="3">wsp4</strain>
    </source>
</reference>
<dbReference type="AlphaFoldDB" id="A0A6C0UQZ6"/>
<dbReference type="Proteomes" id="UP000465846">
    <property type="component" value="Chromosome"/>
</dbReference>
<dbReference type="InterPro" id="IPR052514">
    <property type="entry name" value="SAM-dependent_MTase"/>
</dbReference>
<dbReference type="InterPro" id="IPR029063">
    <property type="entry name" value="SAM-dependent_MTases_sf"/>
</dbReference>
<evidence type="ECO:0000313" key="3">
    <source>
        <dbReference type="Proteomes" id="UP000465846"/>
    </source>
</evidence>
<feature type="domain" description="Methyltransferase FkbM" evidence="1">
    <location>
        <begin position="90"/>
        <end position="245"/>
    </location>
</feature>
<dbReference type="NCBIfam" id="TIGR01444">
    <property type="entry name" value="fkbM_fam"/>
    <property type="match status" value="1"/>
</dbReference>
<sequence>MNLAKKVHWLYQEYIFPRFYHLRGVTRLSKVLRSLAVHDFDPEEDGLYRATIGEIDIVWPRPETLLGMQRGRPCEINILARTAPDALVADVGAYNGLYAIVAAKHGARRVDAFDINQDVLDRIPEHAQWNDAGDIIEPHRLAIGDQDGEVTVDINAATPISSIDQAGDVTVPATTLDRFYQSREYPDIIKIDVEGAEYDVLQGATGIIEAQHPTLLIEIHVEKLHRFDATADDVLQFLRAHGYTYVETDRKHGGAIYNIAAWQK</sequence>
<dbReference type="Gene3D" id="3.40.50.150">
    <property type="entry name" value="Vaccinia Virus protein VP39"/>
    <property type="match status" value="1"/>
</dbReference>
<evidence type="ECO:0000313" key="2">
    <source>
        <dbReference type="EMBL" id="QIB75368.1"/>
    </source>
</evidence>
<dbReference type="RefSeq" id="WP_163487148.1">
    <property type="nucleotide sequence ID" value="NZ_CP048739.1"/>
</dbReference>
<dbReference type="GO" id="GO:0032259">
    <property type="term" value="P:methylation"/>
    <property type="evidence" value="ECO:0007669"/>
    <property type="project" value="UniProtKB-KW"/>
</dbReference>
<dbReference type="SUPFAM" id="SSF53335">
    <property type="entry name" value="S-adenosyl-L-methionine-dependent methyltransferases"/>
    <property type="match status" value="1"/>
</dbReference>
<accession>A0A6C0UQZ6</accession>
<protein>
    <submittedName>
        <fullName evidence="2">FkbM family methyltransferase</fullName>
    </submittedName>
</protein>
<dbReference type="PANTHER" id="PTHR34203:SF15">
    <property type="entry name" value="SLL1173 PROTEIN"/>
    <property type="match status" value="1"/>
</dbReference>
<dbReference type="InterPro" id="IPR006342">
    <property type="entry name" value="FkbM_mtfrase"/>
</dbReference>
<gene>
    <name evidence="2" type="ORF">G3I44_14355</name>
</gene>
<keyword evidence="2" id="KW-0489">Methyltransferase</keyword>
<dbReference type="EMBL" id="CP048739">
    <property type="protein sequence ID" value="QIB75368.1"/>
    <property type="molecule type" value="Genomic_DNA"/>
</dbReference>
<proteinExistence type="predicted"/>
<dbReference type="PANTHER" id="PTHR34203">
    <property type="entry name" value="METHYLTRANSFERASE, FKBM FAMILY PROTEIN"/>
    <property type="match status" value="1"/>
</dbReference>
<name>A0A6C0UQZ6_9EURY</name>
<dbReference type="GeneID" id="44080606"/>